<dbReference type="RefSeq" id="WP_140473609.1">
    <property type="nucleotide sequence ID" value="NZ_RCZD01000008.1"/>
</dbReference>
<accession>A0A502GCR4</accession>
<evidence type="ECO:0000256" key="1">
    <source>
        <dbReference type="SAM" id="MobiDB-lite"/>
    </source>
</evidence>
<gene>
    <name evidence="3" type="ORF">EAH77_15040</name>
</gene>
<keyword evidence="2" id="KW-0812">Transmembrane</keyword>
<evidence type="ECO:0000313" key="4">
    <source>
        <dbReference type="Proteomes" id="UP000317663"/>
    </source>
</evidence>
<reference evidence="3 4" key="1">
    <citation type="journal article" date="2019" name="Environ. Microbiol.">
        <title>Species interactions and distinct microbial communities in high Arctic permafrost affected cryosols are associated with the CH4 and CO2 gas fluxes.</title>
        <authorList>
            <person name="Altshuler I."/>
            <person name="Hamel J."/>
            <person name="Turney S."/>
            <person name="Magnuson E."/>
            <person name="Levesque R."/>
            <person name="Greer C."/>
            <person name="Whyte L.G."/>
        </authorList>
    </citation>
    <scope>NUCLEOTIDE SEQUENCE [LARGE SCALE GENOMIC DNA]</scope>
    <source>
        <strain evidence="3 4">E4</strain>
    </source>
</reference>
<dbReference type="Proteomes" id="UP000317663">
    <property type="component" value="Unassembled WGS sequence"/>
</dbReference>
<feature type="transmembrane region" description="Helical" evidence="2">
    <location>
        <begin position="15"/>
        <end position="35"/>
    </location>
</feature>
<evidence type="ECO:0000313" key="3">
    <source>
        <dbReference type="EMBL" id="TPG59879.1"/>
    </source>
</evidence>
<dbReference type="EMBL" id="RCZD01000008">
    <property type="protein sequence ID" value="TPG59879.1"/>
    <property type="molecule type" value="Genomic_DNA"/>
</dbReference>
<dbReference type="AlphaFoldDB" id="A0A502GCR4"/>
<keyword evidence="2" id="KW-0472">Membrane</keyword>
<proteinExistence type="predicted"/>
<feature type="region of interest" description="Disordered" evidence="1">
    <location>
        <begin position="131"/>
        <end position="162"/>
    </location>
</feature>
<name>A0A502GCR4_9GAMM</name>
<comment type="caution">
    <text evidence="3">The sequence shown here is derived from an EMBL/GenBank/DDBJ whole genome shotgun (WGS) entry which is preliminary data.</text>
</comment>
<keyword evidence="2" id="KW-1133">Transmembrane helix</keyword>
<organism evidence="3 4">
    <name type="scientific">Ewingella americana</name>
    <dbReference type="NCBI Taxonomy" id="41202"/>
    <lineage>
        <taxon>Bacteria</taxon>
        <taxon>Pseudomonadati</taxon>
        <taxon>Pseudomonadota</taxon>
        <taxon>Gammaproteobacteria</taxon>
        <taxon>Enterobacterales</taxon>
        <taxon>Yersiniaceae</taxon>
        <taxon>Ewingella</taxon>
    </lineage>
</organism>
<sequence>MLKWFSSLTGLTTKISLIGNVALLAAALILGIMYVDKKGDYNTLDANYAAVKGKLDISEAEVARLTKLNQNNGKVTQGLNGYYQGTWSDLVISEQKQHDIDTTTSNSLHSLEMASLDCPPITDSIITQIQPQTSEDPDNKPVQGNKPSEQRGENFNGKTAKALLNVPVPQELVSIVNNTGS</sequence>
<evidence type="ECO:0000256" key="2">
    <source>
        <dbReference type="SAM" id="Phobius"/>
    </source>
</evidence>
<protein>
    <submittedName>
        <fullName evidence="3">Uncharacterized protein</fullName>
    </submittedName>
</protein>
<keyword evidence="4" id="KW-1185">Reference proteome</keyword>